<dbReference type="PANTHER" id="PTHR28523:SF1">
    <property type="entry name" value="CYTOCHROME C OXIDASE ASSEMBLY FACTOR 1"/>
    <property type="match status" value="1"/>
</dbReference>
<gene>
    <name evidence="3" type="ORF">Z520_12104</name>
</gene>
<reference evidence="3 4" key="1">
    <citation type="submission" date="2015-01" db="EMBL/GenBank/DDBJ databases">
        <title>The Genome Sequence of Fonsecaea multimorphosa CBS 102226.</title>
        <authorList>
            <consortium name="The Broad Institute Genomics Platform"/>
            <person name="Cuomo C."/>
            <person name="de Hoog S."/>
            <person name="Gorbushina A."/>
            <person name="Stielow B."/>
            <person name="Teixiera M."/>
            <person name="Abouelleil A."/>
            <person name="Chapman S.B."/>
            <person name="Priest M."/>
            <person name="Young S.K."/>
            <person name="Wortman J."/>
            <person name="Nusbaum C."/>
            <person name="Birren B."/>
        </authorList>
    </citation>
    <scope>NUCLEOTIDE SEQUENCE [LARGE SCALE GENOMIC DNA]</scope>
    <source>
        <strain evidence="3 4">CBS 102226</strain>
    </source>
</reference>
<keyword evidence="2" id="KW-0812">Transmembrane</keyword>
<dbReference type="EMBL" id="KN848108">
    <property type="protein sequence ID" value="KIX92223.1"/>
    <property type="molecule type" value="Genomic_DNA"/>
</dbReference>
<feature type="region of interest" description="Disordered" evidence="1">
    <location>
        <begin position="59"/>
        <end position="95"/>
    </location>
</feature>
<dbReference type="RefSeq" id="XP_016626346.1">
    <property type="nucleotide sequence ID" value="XM_016782591.1"/>
</dbReference>
<dbReference type="GeneID" id="27717850"/>
<dbReference type="Pfam" id="PF08695">
    <property type="entry name" value="Coa1"/>
    <property type="match status" value="1"/>
</dbReference>
<keyword evidence="2" id="KW-1133">Transmembrane helix</keyword>
<evidence type="ECO:0000256" key="1">
    <source>
        <dbReference type="SAM" id="MobiDB-lite"/>
    </source>
</evidence>
<feature type="transmembrane region" description="Helical" evidence="2">
    <location>
        <begin position="108"/>
        <end position="130"/>
    </location>
</feature>
<dbReference type="OrthoDB" id="2100652at2759"/>
<evidence type="ECO:0000313" key="4">
    <source>
        <dbReference type="Proteomes" id="UP000053411"/>
    </source>
</evidence>
<dbReference type="InterPro" id="IPR014807">
    <property type="entry name" value="Coa1"/>
</dbReference>
<evidence type="ECO:0008006" key="5">
    <source>
        <dbReference type="Google" id="ProtNLM"/>
    </source>
</evidence>
<dbReference type="GO" id="GO:0005743">
    <property type="term" value="C:mitochondrial inner membrane"/>
    <property type="evidence" value="ECO:0007669"/>
    <property type="project" value="TreeGrafter"/>
</dbReference>
<dbReference type="AlphaFoldDB" id="A0A0D2K7A3"/>
<dbReference type="GO" id="GO:0033617">
    <property type="term" value="P:mitochondrial respiratory chain complex IV assembly"/>
    <property type="evidence" value="ECO:0007669"/>
    <property type="project" value="InterPro"/>
</dbReference>
<evidence type="ECO:0000313" key="3">
    <source>
        <dbReference type="EMBL" id="KIX92223.1"/>
    </source>
</evidence>
<dbReference type="Proteomes" id="UP000053411">
    <property type="component" value="Unassembled WGS sequence"/>
</dbReference>
<evidence type="ECO:0000256" key="2">
    <source>
        <dbReference type="SAM" id="Phobius"/>
    </source>
</evidence>
<keyword evidence="4" id="KW-1185">Reference proteome</keyword>
<dbReference type="STRING" id="1442371.A0A0D2K7A3"/>
<keyword evidence="2" id="KW-0472">Membrane</keyword>
<proteinExistence type="predicted"/>
<dbReference type="VEuPathDB" id="FungiDB:Z520_12104"/>
<accession>A0A0D2K7A3</accession>
<dbReference type="PANTHER" id="PTHR28523">
    <property type="entry name" value="CYTOCHROME C OXIDASE ASSEMBLY FACTOR 1"/>
    <property type="match status" value="1"/>
</dbReference>
<protein>
    <recommendedName>
        <fullName evidence="5">DUF1783-domain-containing protein</fullName>
    </recommendedName>
</protein>
<sequence length="241" mass="26866">MGARKLLPTPYSFSQLQTLPLSMRQSILRAQHLHDPSFSISARRGLSIYRALSSSSASSASTSTQHIPADPDRIVRPLVPPPREGSGPLLSRRPDRALPDLPRPMISIWLKTLPVFIVLVTVSSLAIFNYEKSSSSTVNSILYALRTNEHARELLGDEIYFASKLPWISGELSPMQGVIDISFWVKGTRGTAKTKFVSLRRKSRGGFFETLEWSLQTEDGTVVQLLDKEGTRDPLEGQRFD</sequence>
<dbReference type="InterPro" id="IPR042432">
    <property type="entry name" value="Coa1_fungi"/>
</dbReference>
<name>A0A0D2K7A3_9EURO</name>
<organism evidence="3 4">
    <name type="scientific">Fonsecaea multimorphosa CBS 102226</name>
    <dbReference type="NCBI Taxonomy" id="1442371"/>
    <lineage>
        <taxon>Eukaryota</taxon>
        <taxon>Fungi</taxon>
        <taxon>Dikarya</taxon>
        <taxon>Ascomycota</taxon>
        <taxon>Pezizomycotina</taxon>
        <taxon>Eurotiomycetes</taxon>
        <taxon>Chaetothyriomycetidae</taxon>
        <taxon>Chaetothyriales</taxon>
        <taxon>Herpotrichiellaceae</taxon>
        <taxon>Fonsecaea</taxon>
    </lineage>
</organism>